<dbReference type="Proteomes" id="UP000827872">
    <property type="component" value="Linkage Group LG04"/>
</dbReference>
<gene>
    <name evidence="1" type="ORF">K3G42_027315</name>
</gene>
<dbReference type="EMBL" id="CM037617">
    <property type="protein sequence ID" value="KAH8005427.1"/>
    <property type="molecule type" value="Genomic_DNA"/>
</dbReference>
<evidence type="ECO:0000313" key="2">
    <source>
        <dbReference type="Proteomes" id="UP000827872"/>
    </source>
</evidence>
<organism evidence="1 2">
    <name type="scientific">Sphaerodactylus townsendi</name>
    <dbReference type="NCBI Taxonomy" id="933632"/>
    <lineage>
        <taxon>Eukaryota</taxon>
        <taxon>Metazoa</taxon>
        <taxon>Chordata</taxon>
        <taxon>Craniata</taxon>
        <taxon>Vertebrata</taxon>
        <taxon>Euteleostomi</taxon>
        <taxon>Lepidosauria</taxon>
        <taxon>Squamata</taxon>
        <taxon>Bifurcata</taxon>
        <taxon>Gekkota</taxon>
        <taxon>Sphaerodactylidae</taxon>
        <taxon>Sphaerodactylus</taxon>
    </lineage>
</organism>
<protein>
    <submittedName>
        <fullName evidence="1">Uncharacterized protein</fullName>
    </submittedName>
</protein>
<sequence length="168" mass="18249">MLSLIVFSMPTYLIFKISSFPHKVRWLHVEKWVCLGAGGAIVAAPAPGLKPAILRPAGQGGSSGPARKCVEVSTRGCFKETKLRSSGSARSAAEPDRLSRDMLQLGRGRVLSLGRGFKGEQREAQELPLQQCDVGGVWSGGRARQLVRRVRWEGVPGPPPIRQQLLVQ</sequence>
<accession>A0ACB8FJJ6</accession>
<keyword evidence="2" id="KW-1185">Reference proteome</keyword>
<proteinExistence type="predicted"/>
<name>A0ACB8FJJ6_9SAUR</name>
<comment type="caution">
    <text evidence="1">The sequence shown here is derived from an EMBL/GenBank/DDBJ whole genome shotgun (WGS) entry which is preliminary data.</text>
</comment>
<reference evidence="1" key="1">
    <citation type="submission" date="2021-08" db="EMBL/GenBank/DDBJ databases">
        <title>The first chromosome-level gecko genome reveals the dynamic sex chromosomes of Neotropical dwarf geckos (Sphaerodactylidae: Sphaerodactylus).</title>
        <authorList>
            <person name="Pinto B.J."/>
            <person name="Keating S.E."/>
            <person name="Gamble T."/>
        </authorList>
    </citation>
    <scope>NUCLEOTIDE SEQUENCE</scope>
    <source>
        <strain evidence="1">TG3544</strain>
    </source>
</reference>
<evidence type="ECO:0000313" key="1">
    <source>
        <dbReference type="EMBL" id="KAH8005427.1"/>
    </source>
</evidence>